<dbReference type="AlphaFoldDB" id="A0A644V1J8"/>
<organism evidence="9">
    <name type="scientific">bioreactor metagenome</name>
    <dbReference type="NCBI Taxonomy" id="1076179"/>
    <lineage>
        <taxon>unclassified sequences</taxon>
        <taxon>metagenomes</taxon>
        <taxon>ecological metagenomes</taxon>
    </lineage>
</organism>
<dbReference type="InterPro" id="IPR004843">
    <property type="entry name" value="Calcineurin-like_PHP"/>
</dbReference>
<evidence type="ECO:0000256" key="3">
    <source>
        <dbReference type="ARBA" id="ARBA00013365"/>
    </source>
</evidence>
<keyword evidence="4" id="KW-0540">Nuclease</keyword>
<dbReference type="CDD" id="cd00840">
    <property type="entry name" value="MPP_Mre11_N"/>
    <property type="match status" value="1"/>
</dbReference>
<evidence type="ECO:0000259" key="7">
    <source>
        <dbReference type="Pfam" id="PF00149"/>
    </source>
</evidence>
<sequence length="422" mass="47215">MRFMAFKIIHTADWHLGQSFFGYDRQPEHTAFLKWLAETVADRQIDVLLIAGDVFDVANPSASAQRQFYHFLKEINLANPGLQVVVVAGNHDSAARLEAPNPLLEELGIAVVGVVKRNESGEIDFNSLLLPLRHRDGSVQAYCMAVPFLRQGDYPPTDQKDQNTYVAGVERMYRGLYEFAKEKAGTELPLVAMGHLHVLGAELSDNDRSERVIMGGLESVTSDSFPRELAYTALGHIHKAQKVGGREEVRYSGSPLPMSFSETNYRHQVVLVTLDGRTPASIEQLIIPQTVALMRVPKVPVPPALVLEALRALPDKAETDSACVLAPFLEVRVLLTEPAPGFRNEVEEVLANKFVRLVSIVPSYPKQPGYTEERVLSIHDLQQIDPLDMIKRTYESKYANALPESLERLFREVEHEVQVKQD</sequence>
<dbReference type="Pfam" id="PF12320">
    <property type="entry name" value="SbcD_C"/>
    <property type="match status" value="1"/>
</dbReference>
<dbReference type="InterPro" id="IPR026843">
    <property type="entry name" value="SbcD_C"/>
</dbReference>
<comment type="subunit">
    <text evidence="2">Heterodimer of SbcC and SbcD.</text>
</comment>
<dbReference type="InterPro" id="IPR029052">
    <property type="entry name" value="Metallo-depent_PP-like"/>
</dbReference>
<accession>A0A644V1J8</accession>
<dbReference type="SUPFAM" id="SSF56300">
    <property type="entry name" value="Metallo-dependent phosphatases"/>
    <property type="match status" value="1"/>
</dbReference>
<comment type="similarity">
    <text evidence="1">Belongs to the SbcD family.</text>
</comment>
<evidence type="ECO:0000256" key="2">
    <source>
        <dbReference type="ARBA" id="ARBA00011322"/>
    </source>
</evidence>
<evidence type="ECO:0000313" key="9">
    <source>
        <dbReference type="EMBL" id="MPL84885.1"/>
    </source>
</evidence>
<proteinExistence type="inferred from homology"/>
<dbReference type="InterPro" id="IPR004593">
    <property type="entry name" value="SbcD"/>
</dbReference>
<evidence type="ECO:0000259" key="8">
    <source>
        <dbReference type="Pfam" id="PF12320"/>
    </source>
</evidence>
<dbReference type="Gene3D" id="3.60.21.10">
    <property type="match status" value="1"/>
</dbReference>
<dbReference type="PANTHER" id="PTHR30337">
    <property type="entry name" value="COMPONENT OF ATP-DEPENDENT DSDNA EXONUCLEASE"/>
    <property type="match status" value="1"/>
</dbReference>
<evidence type="ECO:0000256" key="4">
    <source>
        <dbReference type="ARBA" id="ARBA00022722"/>
    </source>
</evidence>
<keyword evidence="5" id="KW-0378">Hydrolase</keyword>
<evidence type="ECO:0000256" key="1">
    <source>
        <dbReference type="ARBA" id="ARBA00010555"/>
    </source>
</evidence>
<comment type="caution">
    <text evidence="9">The sequence shown here is derived from an EMBL/GenBank/DDBJ whole genome shotgun (WGS) entry which is preliminary data.</text>
</comment>
<dbReference type="EMBL" id="VSSQ01000196">
    <property type="protein sequence ID" value="MPL84885.1"/>
    <property type="molecule type" value="Genomic_DNA"/>
</dbReference>
<gene>
    <name evidence="9" type="ORF">SDC9_30850</name>
</gene>
<dbReference type="InterPro" id="IPR041796">
    <property type="entry name" value="Mre11_N"/>
</dbReference>
<dbReference type="GO" id="GO:0006259">
    <property type="term" value="P:DNA metabolic process"/>
    <property type="evidence" value="ECO:0007669"/>
    <property type="project" value="InterPro"/>
</dbReference>
<feature type="domain" description="Calcineurin-like phosphoesterase" evidence="7">
    <location>
        <begin position="6"/>
        <end position="209"/>
    </location>
</feature>
<dbReference type="GO" id="GO:0004519">
    <property type="term" value="F:endonuclease activity"/>
    <property type="evidence" value="ECO:0007669"/>
    <property type="project" value="InterPro"/>
</dbReference>
<keyword evidence="6" id="KW-0269">Exonuclease</keyword>
<dbReference type="Pfam" id="PF00149">
    <property type="entry name" value="Metallophos"/>
    <property type="match status" value="1"/>
</dbReference>
<feature type="domain" description="Nuclease SbcCD subunit D C-terminal" evidence="8">
    <location>
        <begin position="293"/>
        <end position="397"/>
    </location>
</feature>
<dbReference type="InterPro" id="IPR050535">
    <property type="entry name" value="DNA_Repair-Maintenance_Comp"/>
</dbReference>
<protein>
    <recommendedName>
        <fullName evidence="3">Nuclease SbcCD subunit D</fullName>
    </recommendedName>
</protein>
<evidence type="ECO:0000256" key="5">
    <source>
        <dbReference type="ARBA" id="ARBA00022801"/>
    </source>
</evidence>
<reference evidence="9" key="1">
    <citation type="submission" date="2019-08" db="EMBL/GenBank/DDBJ databases">
        <authorList>
            <person name="Kucharzyk K."/>
            <person name="Murdoch R.W."/>
            <person name="Higgins S."/>
            <person name="Loffler F."/>
        </authorList>
    </citation>
    <scope>NUCLEOTIDE SEQUENCE</scope>
</reference>
<dbReference type="PANTHER" id="PTHR30337:SF0">
    <property type="entry name" value="NUCLEASE SBCCD SUBUNIT D"/>
    <property type="match status" value="1"/>
</dbReference>
<dbReference type="GO" id="GO:0008408">
    <property type="term" value="F:3'-5' exonuclease activity"/>
    <property type="evidence" value="ECO:0007669"/>
    <property type="project" value="InterPro"/>
</dbReference>
<evidence type="ECO:0000256" key="6">
    <source>
        <dbReference type="ARBA" id="ARBA00022839"/>
    </source>
</evidence>
<name>A0A644V1J8_9ZZZZ</name>
<dbReference type="NCBIfam" id="TIGR00619">
    <property type="entry name" value="sbcd"/>
    <property type="match status" value="1"/>
</dbReference>